<organism evidence="2 3">
    <name type="scientific">Lophiotrema nucula</name>
    <dbReference type="NCBI Taxonomy" id="690887"/>
    <lineage>
        <taxon>Eukaryota</taxon>
        <taxon>Fungi</taxon>
        <taxon>Dikarya</taxon>
        <taxon>Ascomycota</taxon>
        <taxon>Pezizomycotina</taxon>
        <taxon>Dothideomycetes</taxon>
        <taxon>Pleosporomycetidae</taxon>
        <taxon>Pleosporales</taxon>
        <taxon>Lophiotremataceae</taxon>
        <taxon>Lophiotrema</taxon>
    </lineage>
</organism>
<reference evidence="2" key="1">
    <citation type="journal article" date="2020" name="Stud. Mycol.">
        <title>101 Dothideomycetes genomes: a test case for predicting lifestyles and emergence of pathogens.</title>
        <authorList>
            <person name="Haridas S."/>
            <person name="Albert R."/>
            <person name="Binder M."/>
            <person name="Bloem J."/>
            <person name="Labutti K."/>
            <person name="Salamov A."/>
            <person name="Andreopoulos B."/>
            <person name="Baker S."/>
            <person name="Barry K."/>
            <person name="Bills G."/>
            <person name="Bluhm B."/>
            <person name="Cannon C."/>
            <person name="Castanera R."/>
            <person name="Culley D."/>
            <person name="Daum C."/>
            <person name="Ezra D."/>
            <person name="Gonzalez J."/>
            <person name="Henrissat B."/>
            <person name="Kuo A."/>
            <person name="Liang C."/>
            <person name="Lipzen A."/>
            <person name="Lutzoni F."/>
            <person name="Magnuson J."/>
            <person name="Mondo S."/>
            <person name="Nolan M."/>
            <person name="Ohm R."/>
            <person name="Pangilinan J."/>
            <person name="Park H.-J."/>
            <person name="Ramirez L."/>
            <person name="Alfaro M."/>
            <person name="Sun H."/>
            <person name="Tritt A."/>
            <person name="Yoshinaga Y."/>
            <person name="Zwiers L.-H."/>
            <person name="Turgeon B."/>
            <person name="Goodwin S."/>
            <person name="Spatafora J."/>
            <person name="Crous P."/>
            <person name="Grigoriev I."/>
        </authorList>
    </citation>
    <scope>NUCLEOTIDE SEQUENCE</scope>
    <source>
        <strain evidence="2">CBS 627.86</strain>
    </source>
</reference>
<accession>A0A6A5ZT19</accession>
<gene>
    <name evidence="2" type="ORF">BDV96DRAFT_511818</name>
</gene>
<name>A0A6A5ZT19_9PLEO</name>
<dbReference type="Gene3D" id="3.40.630.30">
    <property type="match status" value="1"/>
</dbReference>
<evidence type="ECO:0000313" key="3">
    <source>
        <dbReference type="Proteomes" id="UP000799770"/>
    </source>
</evidence>
<dbReference type="InterPro" id="IPR016181">
    <property type="entry name" value="Acyl_CoA_acyltransferase"/>
</dbReference>
<dbReference type="AlphaFoldDB" id="A0A6A5ZT19"/>
<dbReference type="Pfam" id="PF00583">
    <property type="entry name" value="Acetyltransf_1"/>
    <property type="match status" value="1"/>
</dbReference>
<keyword evidence="2" id="KW-0808">Transferase</keyword>
<feature type="domain" description="N-acetyltransferase" evidence="1">
    <location>
        <begin position="32"/>
        <end position="175"/>
    </location>
</feature>
<sequence length="176" mass="19533">MSNKLVVEILEAEFPKHRSTVEALYTAYANSLEIDLTFQKFEEELASLPGKYHPDNGGALFIARVIGPFVTADDGVIQPGKIIGCVAIRAFAPPNICELKRLYVMPEARGVGAGEELLKKAIDTAKELEYKEMLLDTLPSMVKARKKYIAAGFEEVEPYYESPIKGTSFMKLDLTQ</sequence>
<dbReference type="InterPro" id="IPR000182">
    <property type="entry name" value="GNAT_dom"/>
</dbReference>
<dbReference type="PANTHER" id="PTHR43305:SF1">
    <property type="entry name" value="FAMILY N-ACETYLTRANSFERASE, PUTATIVE (AFU_ORTHOLOGUE AFUA_2G01380)-RELATED"/>
    <property type="match status" value="1"/>
</dbReference>
<dbReference type="Proteomes" id="UP000799770">
    <property type="component" value="Unassembled WGS sequence"/>
</dbReference>
<dbReference type="OrthoDB" id="41532at2759"/>
<proteinExistence type="predicted"/>
<evidence type="ECO:0000313" key="2">
    <source>
        <dbReference type="EMBL" id="KAF2122215.1"/>
    </source>
</evidence>
<dbReference type="PROSITE" id="PS51186">
    <property type="entry name" value="GNAT"/>
    <property type="match status" value="1"/>
</dbReference>
<keyword evidence="3" id="KW-1185">Reference proteome</keyword>
<dbReference type="SUPFAM" id="SSF55729">
    <property type="entry name" value="Acyl-CoA N-acyltransferases (Nat)"/>
    <property type="match status" value="1"/>
</dbReference>
<evidence type="ECO:0000259" key="1">
    <source>
        <dbReference type="PROSITE" id="PS51186"/>
    </source>
</evidence>
<dbReference type="InterPro" id="IPR052777">
    <property type="entry name" value="Acetyltransferase_Enz"/>
</dbReference>
<protein>
    <submittedName>
        <fullName evidence="2">Putative acetyltransferase</fullName>
    </submittedName>
</protein>
<dbReference type="EMBL" id="ML977311">
    <property type="protein sequence ID" value="KAF2122215.1"/>
    <property type="molecule type" value="Genomic_DNA"/>
</dbReference>
<dbReference type="CDD" id="cd04301">
    <property type="entry name" value="NAT_SF"/>
    <property type="match status" value="1"/>
</dbReference>
<dbReference type="GO" id="GO:0016747">
    <property type="term" value="F:acyltransferase activity, transferring groups other than amino-acyl groups"/>
    <property type="evidence" value="ECO:0007669"/>
    <property type="project" value="InterPro"/>
</dbReference>
<dbReference type="PANTHER" id="PTHR43305">
    <property type="entry name" value="FAMILY N-ACETYLTRANSFERASE, PUTATIVE (AFU_ORTHOLOGUE AFUA_2G01380)-RELATED"/>
    <property type="match status" value="1"/>
</dbReference>